<dbReference type="PANTHER" id="PTHR30618">
    <property type="entry name" value="NCS1 FAMILY PURINE/PYRIMIDINE TRANSPORTER"/>
    <property type="match status" value="1"/>
</dbReference>
<sequence length="522" mass="56676">MLKPRVPRTFRVLELNTKESRWSNADILPVPPSQHTYTNRAFLGYWAAASINTTAWALGSSNLADGLDIGGALGGIFVGAVLAGCVAFLCGEAGLRFRVGFSMMSRVTFGMYADLASADMQKRHGAWFVVVIKCFVNCIFFGIQAYWGGLAAGVVLSSIFASFHDLPNTLPESAAITTAQLIGFVIYILVFTPLMFVHPSKLQPLLATSLVTTICTVVGMFIWALSMNGGASVLPPSKVISSQERSFQILRAMSAVAGSWTGACIRQSDWTRFAKTRRPARIHQLVSGPVVLTTCAILGAFATSAVKNKYGEAIWNPISLLDFILDRDYNAASRAGCFFAGLGFFVSQIVTNLVQNSIACGMDLAALLPRWIDVTRGGLVMCFIGYLINPWRFVNTPGTFITVLSSFGMFVSPLAAINAVDFWIVRKKRWNVPDIYEGHKGSAYWYTAGLNWRAFAAFAVAVWPSFPGFIAATGAIEVSIGWQRCFSLTWIIGFCGAAIVYLAICALAPPPRTDEAMSIVDE</sequence>
<comment type="similarity">
    <text evidence="2">Belongs to the purine-cytosine permease (2.A.39) family.</text>
</comment>
<evidence type="ECO:0000313" key="8">
    <source>
        <dbReference type="Proteomes" id="UP000016933"/>
    </source>
</evidence>
<dbReference type="OMA" id="WNIPELY"/>
<reference evidence="8" key="1">
    <citation type="journal article" date="2012" name="PLoS Genet.">
        <title>The genomes of the fungal plant pathogens Cladosporium fulvum and Dothistroma septosporum reveal adaptation to different hosts and lifestyles but also signatures of common ancestry.</title>
        <authorList>
            <person name="de Wit P.J.G.M."/>
            <person name="van der Burgt A."/>
            <person name="Oekmen B."/>
            <person name="Stergiopoulos I."/>
            <person name="Abd-Elsalam K.A."/>
            <person name="Aerts A.L."/>
            <person name="Bahkali A.H."/>
            <person name="Beenen H.G."/>
            <person name="Chettri P."/>
            <person name="Cox M.P."/>
            <person name="Datema E."/>
            <person name="de Vries R.P."/>
            <person name="Dhillon B."/>
            <person name="Ganley A.R."/>
            <person name="Griffiths S.A."/>
            <person name="Guo Y."/>
            <person name="Hamelin R.C."/>
            <person name="Henrissat B."/>
            <person name="Kabir M.S."/>
            <person name="Jashni M.K."/>
            <person name="Kema G."/>
            <person name="Klaubauf S."/>
            <person name="Lapidus A."/>
            <person name="Levasseur A."/>
            <person name="Lindquist E."/>
            <person name="Mehrabi R."/>
            <person name="Ohm R.A."/>
            <person name="Owen T.J."/>
            <person name="Salamov A."/>
            <person name="Schwelm A."/>
            <person name="Schijlen E."/>
            <person name="Sun H."/>
            <person name="van den Burg H.A."/>
            <person name="van Ham R.C.H.J."/>
            <person name="Zhang S."/>
            <person name="Goodwin S.B."/>
            <person name="Grigoriev I.V."/>
            <person name="Collemare J."/>
            <person name="Bradshaw R.E."/>
        </authorList>
    </citation>
    <scope>NUCLEOTIDE SEQUENCE [LARGE SCALE GENOMIC DNA]</scope>
    <source>
        <strain evidence="8">NZE10 / CBS 128990</strain>
    </source>
</reference>
<comment type="subcellular location">
    <subcellularLocation>
        <location evidence="1">Membrane</location>
        <topology evidence="1">Multi-pass membrane protein</topology>
    </subcellularLocation>
</comment>
<dbReference type="GO" id="GO:0015205">
    <property type="term" value="F:nucleobase transmembrane transporter activity"/>
    <property type="evidence" value="ECO:0007669"/>
    <property type="project" value="TreeGrafter"/>
</dbReference>
<evidence type="ECO:0000256" key="6">
    <source>
        <dbReference type="SAM" id="Phobius"/>
    </source>
</evidence>
<keyword evidence="4 6" id="KW-1133">Transmembrane helix</keyword>
<name>N1PH27_DOTSN</name>
<feature type="transmembrane region" description="Helical" evidence="6">
    <location>
        <begin position="444"/>
        <end position="466"/>
    </location>
</feature>
<evidence type="ECO:0000256" key="3">
    <source>
        <dbReference type="ARBA" id="ARBA00022692"/>
    </source>
</evidence>
<keyword evidence="8" id="KW-1185">Reference proteome</keyword>
<dbReference type="Pfam" id="PF02133">
    <property type="entry name" value="Transp_cyt_pur"/>
    <property type="match status" value="1"/>
</dbReference>
<feature type="transmembrane region" description="Helical" evidence="6">
    <location>
        <begin position="371"/>
        <end position="388"/>
    </location>
</feature>
<feature type="transmembrane region" description="Helical" evidence="6">
    <location>
        <begin position="285"/>
        <end position="306"/>
    </location>
</feature>
<dbReference type="HOGENOM" id="CLU_021555_3_2_1"/>
<dbReference type="AlphaFoldDB" id="N1PH27"/>
<evidence type="ECO:0000313" key="7">
    <source>
        <dbReference type="EMBL" id="EME41928.1"/>
    </source>
</evidence>
<feature type="transmembrane region" description="Helical" evidence="6">
    <location>
        <begin position="42"/>
        <end position="59"/>
    </location>
</feature>
<dbReference type="InterPro" id="IPR001248">
    <property type="entry name" value="Pur-cyt_permease"/>
</dbReference>
<keyword evidence="3 6" id="KW-0812">Transmembrane</keyword>
<gene>
    <name evidence="7" type="ORF">DOTSEDRAFT_157061</name>
</gene>
<evidence type="ECO:0000256" key="1">
    <source>
        <dbReference type="ARBA" id="ARBA00004141"/>
    </source>
</evidence>
<dbReference type="InterPro" id="IPR045225">
    <property type="entry name" value="Uracil/uridine/allantoin_perm"/>
</dbReference>
<evidence type="ECO:0000256" key="4">
    <source>
        <dbReference type="ARBA" id="ARBA00022989"/>
    </source>
</evidence>
<keyword evidence="5 6" id="KW-0472">Membrane</keyword>
<accession>N1PH27</accession>
<feature type="transmembrane region" description="Helical" evidence="6">
    <location>
        <begin position="174"/>
        <end position="197"/>
    </location>
</feature>
<feature type="transmembrane region" description="Helical" evidence="6">
    <location>
        <begin position="204"/>
        <end position="226"/>
    </location>
</feature>
<dbReference type="PANTHER" id="PTHR30618:SF15">
    <property type="entry name" value="NICOTINAMIDE RIBOSIDE TRANSPORTER 1-RELATED"/>
    <property type="match status" value="1"/>
</dbReference>
<feature type="transmembrane region" description="Helical" evidence="6">
    <location>
        <begin position="486"/>
        <end position="508"/>
    </location>
</feature>
<organism evidence="7 8">
    <name type="scientific">Dothistroma septosporum (strain NZE10 / CBS 128990)</name>
    <name type="common">Red band needle blight fungus</name>
    <name type="synonym">Mycosphaerella pini</name>
    <dbReference type="NCBI Taxonomy" id="675120"/>
    <lineage>
        <taxon>Eukaryota</taxon>
        <taxon>Fungi</taxon>
        <taxon>Dikarya</taxon>
        <taxon>Ascomycota</taxon>
        <taxon>Pezizomycotina</taxon>
        <taxon>Dothideomycetes</taxon>
        <taxon>Dothideomycetidae</taxon>
        <taxon>Mycosphaerellales</taxon>
        <taxon>Mycosphaerellaceae</taxon>
        <taxon>Dothistroma</taxon>
    </lineage>
</organism>
<dbReference type="GO" id="GO:0005886">
    <property type="term" value="C:plasma membrane"/>
    <property type="evidence" value="ECO:0007669"/>
    <property type="project" value="TreeGrafter"/>
</dbReference>
<reference evidence="7 8" key="2">
    <citation type="journal article" date="2012" name="PLoS Pathog.">
        <title>Diverse lifestyles and strategies of plant pathogenesis encoded in the genomes of eighteen Dothideomycetes fungi.</title>
        <authorList>
            <person name="Ohm R.A."/>
            <person name="Feau N."/>
            <person name="Henrissat B."/>
            <person name="Schoch C.L."/>
            <person name="Horwitz B.A."/>
            <person name="Barry K.W."/>
            <person name="Condon B.J."/>
            <person name="Copeland A.C."/>
            <person name="Dhillon B."/>
            <person name="Glaser F."/>
            <person name="Hesse C.N."/>
            <person name="Kosti I."/>
            <person name="LaButti K."/>
            <person name="Lindquist E.A."/>
            <person name="Lucas S."/>
            <person name="Salamov A.A."/>
            <person name="Bradshaw R.E."/>
            <person name="Ciuffetti L."/>
            <person name="Hamelin R.C."/>
            <person name="Kema G.H.J."/>
            <person name="Lawrence C."/>
            <person name="Scott J.A."/>
            <person name="Spatafora J.W."/>
            <person name="Turgeon B.G."/>
            <person name="de Wit P.J.G.M."/>
            <person name="Zhong S."/>
            <person name="Goodwin S.B."/>
            <person name="Grigoriev I.V."/>
        </authorList>
    </citation>
    <scope>NUCLEOTIDE SEQUENCE [LARGE SCALE GENOMIC DNA]</scope>
    <source>
        <strain evidence="8">NZE10 / CBS 128990</strain>
    </source>
</reference>
<feature type="transmembrane region" description="Helical" evidence="6">
    <location>
        <begin position="331"/>
        <end position="350"/>
    </location>
</feature>
<feature type="transmembrane region" description="Helical" evidence="6">
    <location>
        <begin position="400"/>
        <end position="424"/>
    </location>
</feature>
<feature type="transmembrane region" description="Helical" evidence="6">
    <location>
        <begin position="71"/>
        <end position="95"/>
    </location>
</feature>
<dbReference type="Proteomes" id="UP000016933">
    <property type="component" value="Unassembled WGS sequence"/>
</dbReference>
<dbReference type="EMBL" id="KB446542">
    <property type="protein sequence ID" value="EME41928.1"/>
    <property type="molecule type" value="Genomic_DNA"/>
</dbReference>
<proteinExistence type="inferred from homology"/>
<feature type="non-terminal residue" evidence="7">
    <location>
        <position position="522"/>
    </location>
</feature>
<dbReference type="Gene3D" id="1.10.4160.10">
    <property type="entry name" value="Hydantoin permease"/>
    <property type="match status" value="1"/>
</dbReference>
<evidence type="ECO:0000256" key="2">
    <source>
        <dbReference type="ARBA" id="ARBA00008974"/>
    </source>
</evidence>
<dbReference type="eggNOG" id="KOG2466">
    <property type="taxonomic scope" value="Eukaryota"/>
</dbReference>
<dbReference type="OrthoDB" id="2018619at2759"/>
<feature type="transmembrane region" description="Helical" evidence="6">
    <location>
        <begin position="246"/>
        <end position="265"/>
    </location>
</feature>
<evidence type="ECO:0000256" key="5">
    <source>
        <dbReference type="ARBA" id="ARBA00023136"/>
    </source>
</evidence>
<protein>
    <submittedName>
        <fullName evidence="7">Uncharacterized protein</fullName>
    </submittedName>
</protein>